<name>H5SF75_9BACT</name>
<protein>
    <submittedName>
        <fullName evidence="2">Uncharacterized protein</fullName>
    </submittedName>
</protein>
<evidence type="ECO:0000313" key="2">
    <source>
        <dbReference type="EMBL" id="BAL54811.1"/>
    </source>
</evidence>
<gene>
    <name evidence="2" type="ORF">HGMM_F20D08C32</name>
    <name evidence="3" type="ORF">HGMM_F54G04C38</name>
</gene>
<dbReference type="EMBL" id="AP011700">
    <property type="protein sequence ID" value="BAL54811.1"/>
    <property type="molecule type" value="Genomic_DNA"/>
</dbReference>
<evidence type="ECO:0000256" key="1">
    <source>
        <dbReference type="SAM" id="Phobius"/>
    </source>
</evidence>
<feature type="transmembrane region" description="Helical" evidence="1">
    <location>
        <begin position="6"/>
        <end position="23"/>
    </location>
</feature>
<reference evidence="2" key="2">
    <citation type="journal article" date="2012" name="PLoS ONE">
        <title>A Deeply Branching Thermophilic Bacterium with an Ancient Acetyl-CoA Pathway Dominates a Subsurface Ecosystem.</title>
        <authorList>
            <person name="Takami H."/>
            <person name="Noguchi H."/>
            <person name="Takaki Y."/>
            <person name="Uchiyama I."/>
            <person name="Toyoda A."/>
            <person name="Nishi S."/>
            <person name="Chee G.-J."/>
            <person name="Arai W."/>
            <person name="Nunoura T."/>
            <person name="Itoh T."/>
            <person name="Hattori M."/>
            <person name="Takai K."/>
        </authorList>
    </citation>
    <scope>NUCLEOTIDE SEQUENCE</scope>
</reference>
<dbReference type="InterPro" id="IPR014710">
    <property type="entry name" value="RmlC-like_jellyroll"/>
</dbReference>
<evidence type="ECO:0000313" key="3">
    <source>
        <dbReference type="EMBL" id="BAL58197.1"/>
    </source>
</evidence>
<dbReference type="AlphaFoldDB" id="H5SF75"/>
<keyword evidence="1" id="KW-1133">Transmembrane helix</keyword>
<proteinExistence type="predicted"/>
<dbReference type="Gene3D" id="2.60.120.10">
    <property type="entry name" value="Jelly Rolls"/>
    <property type="match status" value="1"/>
</dbReference>
<keyword evidence="1" id="KW-0472">Membrane</keyword>
<sequence>MDARWWIWIGVAVFLGVAGYIWLSTLGSAQLEPAVLSLENIAESRLTLARTPAGKLEYRRVPIRLIAYFHERSHEFSYILGGRAAGFLKNQDIEVQRDSFLVIPRRTALGLRVTSVEPLEILSFYAPAPDALDEVQVLIGDVFPPGDPSSLRPQPLPTDESDIRHQVLNLATWENKELPEGSSTFEWTYLAKSTVGSVALVRVSERIQLTDRSLHFLYIRQGQARITIGEKILEATANQVVILPHAPVRALERVGPERVEFLLFSAPALRVKDISK</sequence>
<dbReference type="SUPFAM" id="SSF51182">
    <property type="entry name" value="RmlC-like cupins"/>
    <property type="match status" value="1"/>
</dbReference>
<dbReference type="EMBL" id="AP011795">
    <property type="protein sequence ID" value="BAL58197.1"/>
    <property type="molecule type" value="Genomic_DNA"/>
</dbReference>
<reference evidence="2" key="1">
    <citation type="journal article" date="2005" name="Environ. Microbiol.">
        <title>Genetic and functional properties of uncultivated thermophilic crenarchaeotes from a subsurface gold mine as revealed by analysis of genome fragments.</title>
        <authorList>
            <person name="Nunoura T."/>
            <person name="Hirayama H."/>
            <person name="Takami H."/>
            <person name="Oida H."/>
            <person name="Nishi S."/>
            <person name="Shimamura S."/>
            <person name="Suzuki Y."/>
            <person name="Inagaki F."/>
            <person name="Takai K."/>
            <person name="Nealson K.H."/>
            <person name="Horikoshi K."/>
        </authorList>
    </citation>
    <scope>NUCLEOTIDE SEQUENCE</scope>
</reference>
<organism evidence="2">
    <name type="scientific">uncultured Acetothermia bacterium</name>
    <dbReference type="NCBI Taxonomy" id="236499"/>
    <lineage>
        <taxon>Bacteria</taxon>
        <taxon>Candidatus Bipolaricaulota</taxon>
        <taxon>environmental samples</taxon>
    </lineage>
</organism>
<accession>H5SF75</accession>
<keyword evidence="1" id="KW-0812">Transmembrane</keyword>
<dbReference type="InterPro" id="IPR011051">
    <property type="entry name" value="RmlC_Cupin_sf"/>
</dbReference>